<proteinExistence type="predicted"/>
<gene>
    <name evidence="1" type="ORF">LACPH_001724</name>
</gene>
<protein>
    <submittedName>
        <fullName evidence="1">Uncharacterized protein</fullName>
    </submittedName>
</protein>
<evidence type="ECO:0000313" key="2">
    <source>
        <dbReference type="Proteomes" id="UP001233112"/>
    </source>
</evidence>
<organism evidence="1 2">
    <name type="scientific">Lacticaseibacillus parahuelsenbergensis</name>
    <dbReference type="NCBI Taxonomy" id="3068305"/>
    <lineage>
        <taxon>Bacteria</taxon>
        <taxon>Bacillati</taxon>
        <taxon>Bacillota</taxon>
        <taxon>Bacilli</taxon>
        <taxon>Lactobacillales</taxon>
        <taxon>Lactobacillaceae</taxon>
        <taxon>Lacticaseibacillus</taxon>
    </lineage>
</organism>
<reference evidence="1 2" key="1">
    <citation type="submission" date="2023-08" db="EMBL/GenBank/DDBJ databases">
        <authorList>
            <person name="Buchebner-Jance M."/>
        </authorList>
    </citation>
    <scope>NUCLEOTIDE SEQUENCE [LARGE SCALE GENOMIC DNA]</scope>
    <source>
        <strain evidence="1 2">NCIMB 15471</strain>
    </source>
</reference>
<dbReference type="EMBL" id="CP132482">
    <property type="protein sequence ID" value="WLV77006.1"/>
    <property type="molecule type" value="Genomic_DNA"/>
</dbReference>
<evidence type="ECO:0000313" key="1">
    <source>
        <dbReference type="EMBL" id="WLV77006.1"/>
    </source>
</evidence>
<dbReference type="Proteomes" id="UP001233112">
    <property type="component" value="Chromosome"/>
</dbReference>
<keyword evidence="2" id="KW-1185">Reference proteome</keyword>
<dbReference type="RefSeq" id="WP_306386658.1">
    <property type="nucleotide sequence ID" value="NZ_CP132482.1"/>
</dbReference>
<accession>A0ABY9KZR4</accession>
<name>A0ABY9KZR4_9LACO</name>
<sequence>MKPKWLGFGHLGFKVLTLQLLRRGARYGERKLSCFCTTERVMVSASQPGYRARKQNPDSFAKYMAMKSITDAFLTLPCFNNGQSIQPVLSNR</sequence>